<organism evidence="2 3">
    <name type="scientific">Paraglaciecola mesophila</name>
    <dbReference type="NCBI Taxonomy" id="197222"/>
    <lineage>
        <taxon>Bacteria</taxon>
        <taxon>Pseudomonadati</taxon>
        <taxon>Pseudomonadota</taxon>
        <taxon>Gammaproteobacteria</taxon>
        <taxon>Alteromonadales</taxon>
        <taxon>Alteromonadaceae</taxon>
        <taxon>Paraglaciecola</taxon>
    </lineage>
</organism>
<evidence type="ECO:0000256" key="1">
    <source>
        <dbReference type="SAM" id="Phobius"/>
    </source>
</evidence>
<name>A0A857JEM9_9ALTE</name>
<dbReference type="KEGG" id="pmes:FX988_00693"/>
<evidence type="ECO:0000313" key="3">
    <source>
        <dbReference type="Proteomes" id="UP000464524"/>
    </source>
</evidence>
<accession>A0A857JEM9</accession>
<sequence length="283" mass="32208">MTLGWERFGGAGIVGLCLLYAIAGITLANSMANKGLSVVAGICATLVVCLVPLAVFGLQHALGVWPSDDDYREHHRYIQWHWLYMELATLAVGAVLARIYRYPFLVMPIALTLWYLSMDLAMMLTGDYPEFELRALVSMCVGLFILGLAFWIDIRSRHTVDYAFWLYIFGTVAFWCGLSMQHSENHLSKFIYFCINLFMIGIGAILVRRVLVVFGAFGVCGYLGYLAYDVFNDSWFFPIVLTLLGGVIVYLGILWQKHEQRLSQSMQGYLPRALRELFQYRRC</sequence>
<feature type="transmembrane region" description="Helical" evidence="1">
    <location>
        <begin position="12"/>
        <end position="29"/>
    </location>
</feature>
<feature type="transmembrane region" description="Helical" evidence="1">
    <location>
        <begin position="78"/>
        <end position="97"/>
    </location>
</feature>
<reference evidence="2 3" key="1">
    <citation type="submission" date="2019-12" db="EMBL/GenBank/DDBJ databases">
        <title>Genome sequencing and assembly of endphytes of Porphyra tenera.</title>
        <authorList>
            <person name="Park J.M."/>
            <person name="Shin R."/>
            <person name="Jo S.H."/>
        </authorList>
    </citation>
    <scope>NUCLEOTIDE SEQUENCE [LARGE SCALE GENOMIC DNA]</scope>
    <source>
        <strain evidence="2 3">GPM4</strain>
    </source>
</reference>
<proteinExistence type="predicted"/>
<feature type="transmembrane region" description="Helical" evidence="1">
    <location>
        <begin position="164"/>
        <end position="181"/>
    </location>
</feature>
<dbReference type="AlphaFoldDB" id="A0A857JEM9"/>
<feature type="transmembrane region" description="Helical" evidence="1">
    <location>
        <begin position="131"/>
        <end position="152"/>
    </location>
</feature>
<keyword evidence="3" id="KW-1185">Reference proteome</keyword>
<keyword evidence="1" id="KW-1133">Transmembrane helix</keyword>
<keyword evidence="1" id="KW-0812">Transmembrane</keyword>
<gene>
    <name evidence="2" type="ORF">FX988_00693</name>
</gene>
<dbReference type="Proteomes" id="UP000464524">
    <property type="component" value="Chromosome"/>
</dbReference>
<feature type="transmembrane region" description="Helical" evidence="1">
    <location>
        <begin position="36"/>
        <end position="58"/>
    </location>
</feature>
<evidence type="ECO:0008006" key="4">
    <source>
        <dbReference type="Google" id="ProtNLM"/>
    </source>
</evidence>
<dbReference type="EMBL" id="CP047656">
    <property type="protein sequence ID" value="QHJ10479.1"/>
    <property type="molecule type" value="Genomic_DNA"/>
</dbReference>
<protein>
    <recommendedName>
        <fullName evidence="4">DUF2157 domain-containing protein</fullName>
    </recommendedName>
</protein>
<feature type="transmembrane region" description="Helical" evidence="1">
    <location>
        <begin position="104"/>
        <end position="125"/>
    </location>
</feature>
<feature type="transmembrane region" description="Helical" evidence="1">
    <location>
        <begin position="211"/>
        <end position="228"/>
    </location>
</feature>
<feature type="transmembrane region" description="Helical" evidence="1">
    <location>
        <begin position="187"/>
        <end position="206"/>
    </location>
</feature>
<feature type="transmembrane region" description="Helical" evidence="1">
    <location>
        <begin position="234"/>
        <end position="255"/>
    </location>
</feature>
<evidence type="ECO:0000313" key="2">
    <source>
        <dbReference type="EMBL" id="QHJ10479.1"/>
    </source>
</evidence>
<keyword evidence="1" id="KW-0472">Membrane</keyword>